<sequence length="76" mass="8769">IEKVLEDPKELRKMAQENRRQRKKEPMGKVLDLLRQGVKLGYSVTGQNISNFDDKTLKVASPRFLSLLPEDDNQTN</sequence>
<organism evidence="1 2">
    <name type="scientific">Panagrolaimus sp. ES5</name>
    <dbReference type="NCBI Taxonomy" id="591445"/>
    <lineage>
        <taxon>Eukaryota</taxon>
        <taxon>Metazoa</taxon>
        <taxon>Ecdysozoa</taxon>
        <taxon>Nematoda</taxon>
        <taxon>Chromadorea</taxon>
        <taxon>Rhabditida</taxon>
        <taxon>Tylenchina</taxon>
        <taxon>Panagrolaimomorpha</taxon>
        <taxon>Panagrolaimoidea</taxon>
        <taxon>Panagrolaimidae</taxon>
        <taxon>Panagrolaimus</taxon>
    </lineage>
</organism>
<dbReference type="WBParaSite" id="ES5_v2.g28664.t1">
    <property type="protein sequence ID" value="ES5_v2.g28664.t1"/>
    <property type="gene ID" value="ES5_v2.g28664"/>
</dbReference>
<proteinExistence type="predicted"/>
<reference evidence="2" key="1">
    <citation type="submission" date="2022-11" db="UniProtKB">
        <authorList>
            <consortium name="WormBaseParasite"/>
        </authorList>
    </citation>
    <scope>IDENTIFICATION</scope>
</reference>
<accession>A0AC34GFY8</accession>
<dbReference type="Proteomes" id="UP000887579">
    <property type="component" value="Unplaced"/>
</dbReference>
<evidence type="ECO:0000313" key="2">
    <source>
        <dbReference type="WBParaSite" id="ES5_v2.g28664.t1"/>
    </source>
</evidence>
<name>A0AC34GFY8_9BILA</name>
<protein>
    <submittedName>
        <fullName evidence="2">Uncharacterized protein</fullName>
    </submittedName>
</protein>
<evidence type="ECO:0000313" key="1">
    <source>
        <dbReference type="Proteomes" id="UP000887579"/>
    </source>
</evidence>